<evidence type="ECO:0000256" key="8">
    <source>
        <dbReference type="PROSITE-ProRule" id="PRU00042"/>
    </source>
</evidence>
<dbReference type="PANTHER" id="PTHR45801">
    <property type="entry name" value="OS07G0101800 PROTEIN"/>
    <property type="match status" value="1"/>
</dbReference>
<dbReference type="InterPro" id="IPR036236">
    <property type="entry name" value="Znf_C2H2_sf"/>
</dbReference>
<name>A0A7I8KJX7_SPIIN</name>
<evidence type="ECO:0000256" key="5">
    <source>
        <dbReference type="ARBA" id="ARBA00023015"/>
    </source>
</evidence>
<keyword evidence="2" id="KW-0479">Metal-binding</keyword>
<evidence type="ECO:0000256" key="2">
    <source>
        <dbReference type="ARBA" id="ARBA00022723"/>
    </source>
</evidence>
<evidence type="ECO:0000313" key="13">
    <source>
        <dbReference type="Proteomes" id="UP000663760"/>
    </source>
</evidence>
<dbReference type="Proteomes" id="UP000663760">
    <property type="component" value="Chromosome 6"/>
</dbReference>
<keyword evidence="13" id="KW-1185">Reference proteome</keyword>
<dbReference type="EMBL" id="LR743593">
    <property type="protein sequence ID" value="CAA2622056.1"/>
    <property type="molecule type" value="Genomic_DNA"/>
</dbReference>
<feature type="region of interest" description="Disordered" evidence="9">
    <location>
        <begin position="212"/>
        <end position="233"/>
    </location>
</feature>
<accession>A0A7I8KJX7</accession>
<dbReference type="InterPro" id="IPR052426">
    <property type="entry name" value="Plant_dev_regulator"/>
</dbReference>
<evidence type="ECO:0000256" key="7">
    <source>
        <dbReference type="ARBA" id="ARBA00023242"/>
    </source>
</evidence>
<sequence>MQRTMEQSRYLMWTRRKLSGSPHVRGLLDPAASPYNYSWEERAFAEDSAGRFGGCVWPPRSYSCSFCRREFRSAQALGGHMNVHRRDRARLKLSPNSQSEGSHHLQPQQQHHNRPNPCAPLADQPQPDGSPSPDAVTFPLPPLRVSAASTQRNYIEHTFVSPSHRSSFSLLKENQMGSFFSIPPSYPDHFSLRIAGASEIKLGKGDFNLREKGCGGDGDDDEERREGTVSRKRRRFDEEIPFLTGSLAGDGSPQSEVLGLGPIPVELDLELRLGDRPKVK</sequence>
<dbReference type="SUPFAM" id="SSF57667">
    <property type="entry name" value="beta-beta-alpha zinc fingers"/>
    <property type="match status" value="1"/>
</dbReference>
<feature type="region of interest" description="Disordered" evidence="9">
    <location>
        <begin position="94"/>
        <end position="140"/>
    </location>
</feature>
<keyword evidence="5" id="KW-0805">Transcription regulation</keyword>
<dbReference type="PROSITE" id="PS50157">
    <property type="entry name" value="ZINC_FINGER_C2H2_2"/>
    <property type="match status" value="1"/>
</dbReference>
<dbReference type="EMBL" id="LR746269">
    <property type="protein sequence ID" value="CAA7398099.1"/>
    <property type="molecule type" value="Genomic_DNA"/>
</dbReference>
<evidence type="ECO:0000313" key="11">
    <source>
        <dbReference type="EMBL" id="CAA2622056.1"/>
    </source>
</evidence>
<dbReference type="Gene3D" id="3.30.160.60">
    <property type="entry name" value="Classic Zinc Finger"/>
    <property type="match status" value="1"/>
</dbReference>
<dbReference type="InterPro" id="IPR013087">
    <property type="entry name" value="Znf_C2H2_type"/>
</dbReference>
<comment type="subcellular location">
    <subcellularLocation>
        <location evidence="1">Nucleus</location>
    </subcellularLocation>
</comment>
<keyword evidence="7" id="KW-0539">Nucleus</keyword>
<evidence type="ECO:0000256" key="9">
    <source>
        <dbReference type="SAM" id="MobiDB-lite"/>
    </source>
</evidence>
<reference evidence="12" key="1">
    <citation type="submission" date="2020-02" db="EMBL/GenBank/DDBJ databases">
        <authorList>
            <person name="Scholz U."/>
            <person name="Mascher M."/>
            <person name="Fiebig A."/>
        </authorList>
    </citation>
    <scope>NUCLEOTIDE SEQUENCE</scope>
</reference>
<protein>
    <recommendedName>
        <fullName evidence="10">C2H2-type domain-containing protein</fullName>
    </recommendedName>
</protein>
<keyword evidence="3 8" id="KW-0863">Zinc-finger</keyword>
<dbReference type="SMART" id="SM00355">
    <property type="entry name" value="ZnF_C2H2"/>
    <property type="match status" value="1"/>
</dbReference>
<gene>
    <name evidence="11" type="ORF">SI7747_06008122</name>
    <name evidence="12" type="ORF">SI8410_06008764</name>
</gene>
<evidence type="ECO:0000256" key="1">
    <source>
        <dbReference type="ARBA" id="ARBA00004123"/>
    </source>
</evidence>
<dbReference type="PROSITE" id="PS00028">
    <property type="entry name" value="ZINC_FINGER_C2H2_1"/>
    <property type="match status" value="1"/>
</dbReference>
<dbReference type="OrthoDB" id="1708403at2759"/>
<dbReference type="PANTHER" id="PTHR45801:SF5">
    <property type="entry name" value="OS05G0286100 PROTEIN"/>
    <property type="match status" value="1"/>
</dbReference>
<feature type="compositionally biased region" description="Low complexity" evidence="9">
    <location>
        <begin position="123"/>
        <end position="134"/>
    </location>
</feature>
<proteinExistence type="predicted"/>
<keyword evidence="4" id="KW-0862">Zinc</keyword>
<dbReference type="GO" id="GO:0005634">
    <property type="term" value="C:nucleus"/>
    <property type="evidence" value="ECO:0007669"/>
    <property type="project" value="UniProtKB-SubCell"/>
</dbReference>
<evidence type="ECO:0000256" key="4">
    <source>
        <dbReference type="ARBA" id="ARBA00022833"/>
    </source>
</evidence>
<dbReference type="AlphaFoldDB" id="A0A7I8KJX7"/>
<evidence type="ECO:0000256" key="6">
    <source>
        <dbReference type="ARBA" id="ARBA00023163"/>
    </source>
</evidence>
<dbReference type="Pfam" id="PF13912">
    <property type="entry name" value="zf-C2H2_6"/>
    <property type="match status" value="1"/>
</dbReference>
<evidence type="ECO:0000259" key="10">
    <source>
        <dbReference type="PROSITE" id="PS50157"/>
    </source>
</evidence>
<organism evidence="12 13">
    <name type="scientific">Spirodela intermedia</name>
    <name type="common">Intermediate duckweed</name>
    <dbReference type="NCBI Taxonomy" id="51605"/>
    <lineage>
        <taxon>Eukaryota</taxon>
        <taxon>Viridiplantae</taxon>
        <taxon>Streptophyta</taxon>
        <taxon>Embryophyta</taxon>
        <taxon>Tracheophyta</taxon>
        <taxon>Spermatophyta</taxon>
        <taxon>Magnoliopsida</taxon>
        <taxon>Liliopsida</taxon>
        <taxon>Araceae</taxon>
        <taxon>Lemnoideae</taxon>
        <taxon>Spirodela</taxon>
    </lineage>
</organism>
<feature type="domain" description="C2H2-type" evidence="10">
    <location>
        <begin position="62"/>
        <end position="89"/>
    </location>
</feature>
<evidence type="ECO:0000256" key="3">
    <source>
        <dbReference type="ARBA" id="ARBA00022771"/>
    </source>
</evidence>
<dbReference type="GO" id="GO:0008270">
    <property type="term" value="F:zinc ion binding"/>
    <property type="evidence" value="ECO:0007669"/>
    <property type="project" value="UniProtKB-KW"/>
</dbReference>
<evidence type="ECO:0000313" key="12">
    <source>
        <dbReference type="EMBL" id="CAA7398099.1"/>
    </source>
</evidence>
<keyword evidence="6" id="KW-0804">Transcription</keyword>